<dbReference type="EMBL" id="CXST01000002">
    <property type="protein sequence ID" value="CTQ45753.1"/>
    <property type="molecule type" value="Genomic_DNA"/>
</dbReference>
<sequence length="343" mass="36695">MAATKIADIIEPEVFNPYVIERSAELSALFRSGIISNDPELNVLAMAGGTLINMPFWKDLDGEDEVLSDSNPLTVNRIQSGQDLAVLHARGKAWGVNDLAKALSGDDPMAAIGDLVSEYWARRWQKLLVATLQGVFADNVANDSSDLVLAAGSEDTDTTGIIRLTSDVVVDGKFLLGDAQEKLTAIGMHSTVFAGLVKAKLIDYVTVDAAGNVIAQGAHGDPAERTFSMPTYMGLRVIVDDGFPVRNGATSGKVYTSYLFAQGAIGFGQGEAPVPTETDRDSLAGEDVLINRNHFVLHPRGIKWTGATQAGTFPTNAELANASNWDRVYTKKNIRLVAVETNG</sequence>
<evidence type="ECO:0008006" key="3">
    <source>
        <dbReference type="Google" id="ProtNLM"/>
    </source>
</evidence>
<dbReference type="AlphaFoldDB" id="A0A0M6Y890"/>
<keyword evidence="2" id="KW-1185">Reference proteome</keyword>
<accession>A0A0M6Y890</accession>
<protein>
    <recommendedName>
        <fullName evidence="3">Coat protein</fullName>
    </recommendedName>
</protein>
<proteinExistence type="predicted"/>
<gene>
    <name evidence="1" type="ORF">LAL4801_04208</name>
</gene>
<organism evidence="1 2">
    <name type="scientific">Roseibium aggregatum</name>
    <dbReference type="NCBI Taxonomy" id="187304"/>
    <lineage>
        <taxon>Bacteria</taxon>
        <taxon>Pseudomonadati</taxon>
        <taxon>Pseudomonadota</taxon>
        <taxon>Alphaproteobacteria</taxon>
        <taxon>Hyphomicrobiales</taxon>
        <taxon>Stappiaceae</taxon>
        <taxon>Roseibium</taxon>
    </lineage>
</organism>
<evidence type="ECO:0000313" key="1">
    <source>
        <dbReference type="EMBL" id="CTQ45753.1"/>
    </source>
</evidence>
<evidence type="ECO:0000313" key="2">
    <source>
        <dbReference type="Proteomes" id="UP000048926"/>
    </source>
</evidence>
<dbReference type="InterPro" id="IPR045404">
    <property type="entry name" value="Gp13-like"/>
</dbReference>
<dbReference type="Pfam" id="PF20036">
    <property type="entry name" value="Gp13-like"/>
    <property type="match status" value="1"/>
</dbReference>
<dbReference type="RefSeq" id="WP_055658982.1">
    <property type="nucleotide sequence ID" value="NZ_CXST01000002.1"/>
</dbReference>
<name>A0A0M6Y890_9HYPH</name>
<dbReference type="Proteomes" id="UP000048926">
    <property type="component" value="Unassembled WGS sequence"/>
</dbReference>
<dbReference type="OrthoDB" id="6440753at2"/>
<reference evidence="2" key="1">
    <citation type="submission" date="2015-07" db="EMBL/GenBank/DDBJ databases">
        <authorList>
            <person name="Rodrigo-Torres Lidia"/>
            <person name="Arahal R.David."/>
        </authorList>
    </citation>
    <scope>NUCLEOTIDE SEQUENCE [LARGE SCALE GENOMIC DNA]</scope>
    <source>
        <strain evidence="2">CECT 4801</strain>
    </source>
</reference>